<keyword evidence="1 4" id="KW-0963">Cytoplasm</keyword>
<keyword evidence="8" id="KW-1185">Reference proteome</keyword>
<keyword evidence="2 4" id="KW-0396">Initiation factor</keyword>
<dbReference type="Proteomes" id="UP000198372">
    <property type="component" value="Unassembled WGS sequence"/>
</dbReference>
<accession>A0A238F8M8</accession>
<dbReference type="GO" id="GO:0003743">
    <property type="term" value="F:translation initiation factor activity"/>
    <property type="evidence" value="ECO:0007669"/>
    <property type="project" value="UniProtKB-UniRule"/>
</dbReference>
<dbReference type="InterPro" id="IPR000717">
    <property type="entry name" value="PCI_dom"/>
</dbReference>
<comment type="subcellular location">
    <subcellularLocation>
        <location evidence="4">Cytoplasm</location>
    </subcellularLocation>
</comment>
<dbReference type="AlphaFoldDB" id="A0A238F8M8"/>
<comment type="subunit">
    <text evidence="4">Component of the eukaryotic translation initiation factor 3 (eIF-3) complex.</text>
</comment>
<dbReference type="GO" id="GO:0016282">
    <property type="term" value="C:eukaryotic 43S preinitiation complex"/>
    <property type="evidence" value="ECO:0007669"/>
    <property type="project" value="UniProtKB-UniRule"/>
</dbReference>
<dbReference type="GO" id="GO:0033290">
    <property type="term" value="C:eukaryotic 48S preinitiation complex"/>
    <property type="evidence" value="ECO:0007669"/>
    <property type="project" value="UniProtKB-UniRule"/>
</dbReference>
<dbReference type="OrthoDB" id="15082at2759"/>
<comment type="function">
    <text evidence="4">Component of the eukaryotic translation initiation factor 3 (eIF-3) complex, which is involved in protein synthesis of a specialized repertoire of mRNAs and, together with other initiation factors, stimulates binding of mRNA and methionyl-tRNAi to the 40S ribosome. The eIF-3 complex specifically targets and initiates translation of a subset of mRNAs involved in cell proliferation.</text>
</comment>
<name>A0A238F8M8_9BASI</name>
<dbReference type="Pfam" id="PF10255">
    <property type="entry name" value="Paf67"/>
    <property type="match status" value="1"/>
</dbReference>
<evidence type="ECO:0000313" key="8">
    <source>
        <dbReference type="Proteomes" id="UP000198372"/>
    </source>
</evidence>
<evidence type="ECO:0000256" key="4">
    <source>
        <dbReference type="HAMAP-Rule" id="MF_03011"/>
    </source>
</evidence>
<proteinExistence type="inferred from homology"/>
<dbReference type="EMBL" id="FMSP01000004">
    <property type="protein sequence ID" value="SCV69119.1"/>
    <property type="molecule type" value="Genomic_DNA"/>
</dbReference>
<sequence length="631" mass="70233">MAQPYTGEEEEELYEDGGPDFGIQGADYDGNYNEAEAEQYAQQQRVAEAAAHQAQQAEALAAVPEPVKKYIMHLFNLVTAPSPSLPEIQAAYEQGWARLTDKFFAKTEWPEADTIAPLVNHGQSCSSRTFKMTPAAHNVLAEPPTDEVFLTLYRELYFRHVYARLQPDVDDRIASYENYCQLFNLILNSPGPVPLSLPIDWLYNIVDEFVYQYTSFALWRNKVTGKTDEEKQILAESSQVWSCYSVLNVLYSLIQKSKIQDQLAAQQNGVEDIEAIAGEFGSIPLYYHLGYFSILGLLRVHVLLGDYTLALQMLDGIDLNKKALFTRVTAAHVATYYYVGFSYLMLGRYPDAIRALSHILFFVLRLKHFQRGSQFDQINKTADRMYALLAICQALCPTKVDEGISTALKDKFGDQHAKMARGGADSLPEFQEMFSLGAPRFISPNPPPYELESNDALSSYAALPDASAHQQSIFLGSVESQLSTSTLRSFLRLYTTLGTDKLAKFLEVEEDEVLEMLMVAKGAARKVMWTEGSLLQGQVFGVSDINFGIDEGHLTVAQSTTSRRYGDFFLRHGLKFSDVYENLKNKPLPIPKNPNGAAAGSAPKPSTMTHVNVEAPSKASTGGKTVAWAQA</sequence>
<evidence type="ECO:0000256" key="2">
    <source>
        <dbReference type="ARBA" id="ARBA00022540"/>
    </source>
</evidence>
<dbReference type="GO" id="GO:0005852">
    <property type="term" value="C:eukaryotic translation initiation factor 3 complex"/>
    <property type="evidence" value="ECO:0007669"/>
    <property type="project" value="UniProtKB-UniRule"/>
</dbReference>
<evidence type="ECO:0000259" key="6">
    <source>
        <dbReference type="PROSITE" id="PS50250"/>
    </source>
</evidence>
<gene>
    <name evidence="7" type="ORF">BQ2448_2139</name>
</gene>
<dbReference type="PANTHER" id="PTHR13242">
    <property type="entry name" value="EUKARYOTIC TRANSLATION INITIATION FACTOR 3"/>
    <property type="match status" value="1"/>
</dbReference>
<dbReference type="STRING" id="269621.A0A238F8M8"/>
<evidence type="ECO:0000313" key="7">
    <source>
        <dbReference type="EMBL" id="SCV69119.1"/>
    </source>
</evidence>
<feature type="region of interest" description="Disordered" evidence="5">
    <location>
        <begin position="587"/>
        <end position="631"/>
    </location>
</feature>
<feature type="region of interest" description="Disordered" evidence="5">
    <location>
        <begin position="1"/>
        <end position="29"/>
    </location>
</feature>
<protein>
    <recommendedName>
        <fullName evidence="4">Eukaryotic translation initiation factor 3 subunit L</fullName>
        <shortName evidence="4">eIF3l</shortName>
    </recommendedName>
</protein>
<dbReference type="InterPro" id="IPR019382">
    <property type="entry name" value="eIF3l"/>
</dbReference>
<feature type="compositionally biased region" description="Acidic residues" evidence="5">
    <location>
        <begin position="7"/>
        <end position="18"/>
    </location>
</feature>
<dbReference type="PROSITE" id="PS50250">
    <property type="entry name" value="PCI"/>
    <property type="match status" value="1"/>
</dbReference>
<evidence type="ECO:0000256" key="1">
    <source>
        <dbReference type="ARBA" id="ARBA00022490"/>
    </source>
</evidence>
<reference evidence="8" key="1">
    <citation type="submission" date="2016-09" db="EMBL/GenBank/DDBJ databases">
        <authorList>
            <person name="Jeantristanb JTB J.-T."/>
            <person name="Ricardo R."/>
        </authorList>
    </citation>
    <scope>NUCLEOTIDE SEQUENCE [LARGE SCALE GENOMIC DNA]</scope>
</reference>
<dbReference type="PANTHER" id="PTHR13242:SF0">
    <property type="entry name" value="EUKARYOTIC TRANSLATION INITIATION FACTOR 3 SUBUNIT L"/>
    <property type="match status" value="1"/>
</dbReference>
<dbReference type="HAMAP" id="MF_03011">
    <property type="entry name" value="eIF3l"/>
    <property type="match status" value="1"/>
</dbReference>
<evidence type="ECO:0000256" key="5">
    <source>
        <dbReference type="SAM" id="MobiDB-lite"/>
    </source>
</evidence>
<feature type="domain" description="PCI" evidence="6">
    <location>
        <begin position="355"/>
        <end position="557"/>
    </location>
</feature>
<keyword evidence="3 4" id="KW-0648">Protein biosynthesis</keyword>
<comment type="similarity">
    <text evidence="4">Belongs to the eIF-3 subunit L family.</text>
</comment>
<dbReference type="GO" id="GO:0001732">
    <property type="term" value="P:formation of cytoplasmic translation initiation complex"/>
    <property type="evidence" value="ECO:0007669"/>
    <property type="project" value="UniProtKB-UniRule"/>
</dbReference>
<evidence type="ECO:0000256" key="3">
    <source>
        <dbReference type="ARBA" id="ARBA00022917"/>
    </source>
</evidence>
<organism evidence="7 8">
    <name type="scientific">Microbotryum intermedium</name>
    <dbReference type="NCBI Taxonomy" id="269621"/>
    <lineage>
        <taxon>Eukaryota</taxon>
        <taxon>Fungi</taxon>
        <taxon>Dikarya</taxon>
        <taxon>Basidiomycota</taxon>
        <taxon>Pucciniomycotina</taxon>
        <taxon>Microbotryomycetes</taxon>
        <taxon>Microbotryales</taxon>
        <taxon>Microbotryaceae</taxon>
        <taxon>Microbotryum</taxon>
    </lineage>
</organism>